<organism evidence="11 12">
    <name type="scientific">Dawidia soli</name>
    <dbReference type="NCBI Taxonomy" id="2782352"/>
    <lineage>
        <taxon>Bacteria</taxon>
        <taxon>Pseudomonadati</taxon>
        <taxon>Bacteroidota</taxon>
        <taxon>Cytophagia</taxon>
        <taxon>Cytophagales</taxon>
        <taxon>Chryseotaleaceae</taxon>
        <taxon>Dawidia</taxon>
    </lineage>
</organism>
<dbReference type="GO" id="GO:0009279">
    <property type="term" value="C:cell outer membrane"/>
    <property type="evidence" value="ECO:0007669"/>
    <property type="project" value="UniProtKB-SubCell"/>
</dbReference>
<evidence type="ECO:0000259" key="10">
    <source>
        <dbReference type="Pfam" id="PF07715"/>
    </source>
</evidence>
<keyword evidence="7 8" id="KW-0998">Cell outer membrane</keyword>
<dbReference type="InterPro" id="IPR012910">
    <property type="entry name" value="Plug_dom"/>
</dbReference>
<keyword evidence="5 9" id="KW-0732">Signal</keyword>
<evidence type="ECO:0000313" key="12">
    <source>
        <dbReference type="Proteomes" id="UP001319180"/>
    </source>
</evidence>
<dbReference type="InterPro" id="IPR008969">
    <property type="entry name" value="CarboxyPept-like_regulatory"/>
</dbReference>
<evidence type="ECO:0000256" key="8">
    <source>
        <dbReference type="PROSITE-ProRule" id="PRU01360"/>
    </source>
</evidence>
<evidence type="ECO:0000256" key="7">
    <source>
        <dbReference type="ARBA" id="ARBA00023237"/>
    </source>
</evidence>
<comment type="similarity">
    <text evidence="8">Belongs to the TonB-dependent receptor family.</text>
</comment>
<reference evidence="11 12" key="1">
    <citation type="submission" date="2021-05" db="EMBL/GenBank/DDBJ databases">
        <title>A Polyphasic approach of four new species of the genus Ohtaekwangia: Ohtaekwangia histidinii sp. nov., Ohtaekwangia cretensis sp. nov., Ohtaekwangia indiensis sp. nov., Ohtaekwangia reichenbachii sp. nov. from diverse environment.</title>
        <authorList>
            <person name="Octaviana S."/>
        </authorList>
    </citation>
    <scope>NUCLEOTIDE SEQUENCE [LARGE SCALE GENOMIC DNA]</scope>
    <source>
        <strain evidence="11 12">PWU37</strain>
    </source>
</reference>
<evidence type="ECO:0000313" key="11">
    <source>
        <dbReference type="EMBL" id="MBT1688843.1"/>
    </source>
</evidence>
<keyword evidence="11" id="KW-0121">Carboxypeptidase</keyword>
<dbReference type="SUPFAM" id="SSF56935">
    <property type="entry name" value="Porins"/>
    <property type="match status" value="1"/>
</dbReference>
<evidence type="ECO:0000256" key="1">
    <source>
        <dbReference type="ARBA" id="ARBA00004571"/>
    </source>
</evidence>
<proteinExistence type="inferred from homology"/>
<dbReference type="PROSITE" id="PS52016">
    <property type="entry name" value="TONB_DEPENDENT_REC_3"/>
    <property type="match status" value="1"/>
</dbReference>
<dbReference type="PANTHER" id="PTHR30069">
    <property type="entry name" value="TONB-DEPENDENT OUTER MEMBRANE RECEPTOR"/>
    <property type="match status" value="1"/>
</dbReference>
<feature type="domain" description="TonB-dependent receptor plug" evidence="10">
    <location>
        <begin position="261"/>
        <end position="336"/>
    </location>
</feature>
<accession>A0AAP2DBC8</accession>
<evidence type="ECO:0000256" key="9">
    <source>
        <dbReference type="SAM" id="SignalP"/>
    </source>
</evidence>
<dbReference type="Pfam" id="PF13715">
    <property type="entry name" value="CarbopepD_reg_2"/>
    <property type="match status" value="1"/>
</dbReference>
<evidence type="ECO:0000256" key="2">
    <source>
        <dbReference type="ARBA" id="ARBA00022448"/>
    </source>
</evidence>
<dbReference type="InterPro" id="IPR036942">
    <property type="entry name" value="Beta-barrel_TonB_sf"/>
</dbReference>
<evidence type="ECO:0000256" key="3">
    <source>
        <dbReference type="ARBA" id="ARBA00022452"/>
    </source>
</evidence>
<dbReference type="Proteomes" id="UP001319180">
    <property type="component" value="Unassembled WGS sequence"/>
</dbReference>
<keyword evidence="11" id="KW-0378">Hydrolase</keyword>
<keyword evidence="3 8" id="KW-1134">Transmembrane beta strand</keyword>
<gene>
    <name evidence="11" type="ORF">KK078_19905</name>
</gene>
<evidence type="ECO:0000256" key="4">
    <source>
        <dbReference type="ARBA" id="ARBA00022692"/>
    </source>
</evidence>
<comment type="caution">
    <text evidence="11">The sequence shown here is derived from an EMBL/GenBank/DDBJ whole genome shotgun (WGS) entry which is preliminary data.</text>
</comment>
<dbReference type="GO" id="GO:0015344">
    <property type="term" value="F:siderophore uptake transmembrane transporter activity"/>
    <property type="evidence" value="ECO:0007669"/>
    <property type="project" value="TreeGrafter"/>
</dbReference>
<evidence type="ECO:0000256" key="5">
    <source>
        <dbReference type="ARBA" id="ARBA00022729"/>
    </source>
</evidence>
<dbReference type="InterPro" id="IPR039426">
    <property type="entry name" value="TonB-dep_rcpt-like"/>
</dbReference>
<keyword evidence="2 8" id="KW-0813">Transport</keyword>
<dbReference type="Gene3D" id="2.40.170.20">
    <property type="entry name" value="TonB-dependent receptor, beta-barrel domain"/>
    <property type="match status" value="1"/>
</dbReference>
<name>A0AAP2DBC8_9BACT</name>
<evidence type="ECO:0000256" key="6">
    <source>
        <dbReference type="ARBA" id="ARBA00023136"/>
    </source>
</evidence>
<keyword evidence="11" id="KW-0645">Protease</keyword>
<dbReference type="EMBL" id="JAHESC010000031">
    <property type="protein sequence ID" value="MBT1688843.1"/>
    <property type="molecule type" value="Genomic_DNA"/>
</dbReference>
<dbReference type="SUPFAM" id="SSF49464">
    <property type="entry name" value="Carboxypeptidase regulatory domain-like"/>
    <property type="match status" value="1"/>
</dbReference>
<dbReference type="GO" id="GO:0004180">
    <property type="term" value="F:carboxypeptidase activity"/>
    <property type="evidence" value="ECO:0007669"/>
    <property type="project" value="UniProtKB-KW"/>
</dbReference>
<comment type="subcellular location">
    <subcellularLocation>
        <location evidence="1 8">Cell outer membrane</location>
        <topology evidence="1 8">Multi-pass membrane protein</topology>
    </subcellularLocation>
</comment>
<protein>
    <submittedName>
        <fullName evidence="11">Carboxypeptidase-like regulatory domain-containing protein</fullName>
    </submittedName>
</protein>
<dbReference type="AlphaFoldDB" id="A0AAP2DBC8"/>
<sequence>MKKLLLFCVFVVTPAWIFAQDPPVGRPDMPSMTLTGIKDGQPLADVLIELEKSHPVRFFFAPEWLEPYTADSQYNGKSLRYMLDDLLRASDIRYSYMFGYAVIFIRDPQRTLEHEARVQTAIAKKKTIESRELGDRRKYKPGSRAAITGNVKDESTRHPMVGVIVLVNDVETAVTDEKGNYIINVTTGENMIHFKSVNFRERVIDAKVYSPATLDIVLEEAPTVLDEVVISEQAVLNRRISQTSLRVTDMKRAPTFLGEVDLIKQVQNQPGVTTVGEVAQGFNVRGGGVDQNLVLYDGVPVFNTSHALGFFTAFNADAVSQVSFYKGGIPAEFGGRVSSVLDIKSKEGPLDKWHGGGGIGIMSSYLTAGGPVKDDTSSVIASVRTSYSDWVLKTIKSNYQDVQNASLSFYDGSLKYIHKLTNRSKLTLSGYTSYDRFSLTNDTLYTSRNIAASIHYDRTFTERLFGTLSVSFGKYTYGTSDDDPTQAYDLSYGITYPSVKLDFNYEGEHKLSFGAHHTWYDFAPGSLKPTDPESTVRNIDMRPERSSESALYFSDAFYWREKFLLEAGLRASFFNRVGDGVTYHYAEGLPRLRQNITDSTVYDKGESMKTYVGLEPRVSLRYTLNAFASIKLGYNRMYQYMHLISNTAAVTPVDIWQSSNTYFKPQIADQISLGYYRTIQENMYEAYVEGFYKVTQNVLDFRDGASLILNKNLETTLLPGDAEAYGVEVSASKIKGRLQGSLSYTYSRSWRTVDGASEEEKINDGNRYPSNYDQPHVVQLGWRYGLSRRIFFSGTFVYHTGRPMSLPIAGYSVDGVPVMTFSDRNKYRIPDYHRLDLALIIEGTHKRKKMLDGTWVISFYNAYGRKNAYAVFFQDNGKGFYNPYKLSVVGTIVPSVTYSFKF</sequence>
<dbReference type="GO" id="GO:0044718">
    <property type="term" value="P:siderophore transmembrane transport"/>
    <property type="evidence" value="ECO:0007669"/>
    <property type="project" value="TreeGrafter"/>
</dbReference>
<dbReference type="Gene3D" id="2.170.130.10">
    <property type="entry name" value="TonB-dependent receptor, plug domain"/>
    <property type="match status" value="1"/>
</dbReference>
<dbReference type="Pfam" id="PF07715">
    <property type="entry name" value="Plug"/>
    <property type="match status" value="1"/>
</dbReference>
<dbReference type="RefSeq" id="WP_254092069.1">
    <property type="nucleotide sequence ID" value="NZ_JAHESC010000031.1"/>
</dbReference>
<keyword evidence="6 8" id="KW-0472">Membrane</keyword>
<dbReference type="InterPro" id="IPR037066">
    <property type="entry name" value="Plug_dom_sf"/>
</dbReference>
<feature type="chain" id="PRO_5043003599" evidence="9">
    <location>
        <begin position="20"/>
        <end position="902"/>
    </location>
</feature>
<dbReference type="Gene3D" id="2.60.40.1120">
    <property type="entry name" value="Carboxypeptidase-like, regulatory domain"/>
    <property type="match status" value="1"/>
</dbReference>
<keyword evidence="4 8" id="KW-0812">Transmembrane</keyword>
<dbReference type="PANTHER" id="PTHR30069:SF29">
    <property type="entry name" value="HEMOGLOBIN AND HEMOGLOBIN-HAPTOGLOBIN-BINDING PROTEIN 1-RELATED"/>
    <property type="match status" value="1"/>
</dbReference>
<keyword evidence="12" id="KW-1185">Reference proteome</keyword>
<feature type="signal peptide" evidence="9">
    <location>
        <begin position="1"/>
        <end position="19"/>
    </location>
</feature>